<evidence type="ECO:0000313" key="2">
    <source>
        <dbReference type="EMBL" id="KNC29946.1"/>
    </source>
</evidence>
<reference evidence="2 3" key="1">
    <citation type="journal article" date="2015" name="Nat. Commun.">
        <title>Lucilia cuprina genome unlocks parasitic fly biology to underpin future interventions.</title>
        <authorList>
            <person name="Anstead C.A."/>
            <person name="Korhonen P.K."/>
            <person name="Young N.D."/>
            <person name="Hall R.S."/>
            <person name="Jex A.R."/>
            <person name="Murali S.C."/>
            <person name="Hughes D.S."/>
            <person name="Lee S.F."/>
            <person name="Perry T."/>
            <person name="Stroehlein A.J."/>
            <person name="Ansell B.R."/>
            <person name="Breugelmans B."/>
            <person name="Hofmann A."/>
            <person name="Qu J."/>
            <person name="Dugan S."/>
            <person name="Lee S.L."/>
            <person name="Chao H."/>
            <person name="Dinh H."/>
            <person name="Han Y."/>
            <person name="Doddapaneni H.V."/>
            <person name="Worley K.C."/>
            <person name="Muzny D.M."/>
            <person name="Ioannidis P."/>
            <person name="Waterhouse R.M."/>
            <person name="Zdobnov E.M."/>
            <person name="James P.J."/>
            <person name="Bagnall N.H."/>
            <person name="Kotze A.C."/>
            <person name="Gibbs R.A."/>
            <person name="Richards S."/>
            <person name="Batterham P."/>
            <person name="Gasser R.B."/>
        </authorList>
    </citation>
    <scope>NUCLEOTIDE SEQUENCE [LARGE SCALE GENOMIC DNA]</scope>
    <source>
        <strain evidence="2 3">LS</strain>
        <tissue evidence="2">Full body</tissue>
    </source>
</reference>
<dbReference type="SMART" id="SM00587">
    <property type="entry name" value="CHK"/>
    <property type="match status" value="1"/>
</dbReference>
<organism evidence="2 3">
    <name type="scientific">Lucilia cuprina</name>
    <name type="common">Green bottle fly</name>
    <name type="synonym">Australian sheep blowfly</name>
    <dbReference type="NCBI Taxonomy" id="7375"/>
    <lineage>
        <taxon>Eukaryota</taxon>
        <taxon>Metazoa</taxon>
        <taxon>Ecdysozoa</taxon>
        <taxon>Arthropoda</taxon>
        <taxon>Hexapoda</taxon>
        <taxon>Insecta</taxon>
        <taxon>Pterygota</taxon>
        <taxon>Neoptera</taxon>
        <taxon>Endopterygota</taxon>
        <taxon>Diptera</taxon>
        <taxon>Brachycera</taxon>
        <taxon>Muscomorpha</taxon>
        <taxon>Oestroidea</taxon>
        <taxon>Calliphoridae</taxon>
        <taxon>Luciliinae</taxon>
        <taxon>Lucilia</taxon>
    </lineage>
</organism>
<dbReference type="PANTHER" id="PTHR11012">
    <property type="entry name" value="PROTEIN KINASE-LIKE DOMAIN-CONTAINING"/>
    <property type="match status" value="1"/>
</dbReference>
<keyword evidence="3" id="KW-1185">Reference proteome</keyword>
<dbReference type="InterPro" id="IPR011009">
    <property type="entry name" value="Kinase-like_dom_sf"/>
</dbReference>
<gene>
    <name evidence="2" type="ORF">FF38_08520</name>
</gene>
<name>A0A0L0CCI7_LUCCU</name>
<dbReference type="Proteomes" id="UP000037069">
    <property type="component" value="Unassembled WGS sequence"/>
</dbReference>
<dbReference type="InterPro" id="IPR015897">
    <property type="entry name" value="CHK_kinase-like"/>
</dbReference>
<dbReference type="OrthoDB" id="411145at2759"/>
<dbReference type="InterPro" id="IPR004119">
    <property type="entry name" value="EcKL"/>
</dbReference>
<dbReference type="Pfam" id="PF02958">
    <property type="entry name" value="EcKL"/>
    <property type="match status" value="1"/>
</dbReference>
<sequence length="413" mass="48795">MSIPEWLTKNYIEEVLKVYHKDLTLKIEKFNIKPAFGKGENYGGFLTKAHVVYNLKNGQEQKENHFICKTSYEDDAFAKEKMKSYDIFNREMILYEEVLPKMNDLLKEIDDMEQLFPTVFYVDYKRKALIFEDLTVQGYVMADRIQRLDMDHIKLVLCKLSKMHATSAVFNERGSGCLEKYDRGFFNKYTDTYKAFFVNSFMACARYLQQLDDTNSRKYAKKIFALEPYYMDLGKRCFAPTVGDVNVLVHGDVWTNNVMFKYCTKTGKPIDVLIIDFQYSFWGSPTLDLHYFFNTSIKEPLRLHHQDELFQMYHQHFTDTLKKLKYKSNPIPSLKKFRIQAEQKKFFAMHSSVVIQPVMLNQDSTDADYNALMGEDDRALSFKRRLYNNPIIQENLKNLLPMFDRRGLLEVNQ</sequence>
<protein>
    <recommendedName>
        <fullName evidence="1">CHK kinase-like domain-containing protein</fullName>
    </recommendedName>
</protein>
<accession>A0A0L0CCI7</accession>
<evidence type="ECO:0000313" key="3">
    <source>
        <dbReference type="Proteomes" id="UP000037069"/>
    </source>
</evidence>
<dbReference type="PANTHER" id="PTHR11012:SF13">
    <property type="entry name" value="CHK KINASE-LIKE DOMAIN-CONTAINING PROTEIN-RELATED"/>
    <property type="match status" value="1"/>
</dbReference>
<dbReference type="EMBL" id="JRES01000608">
    <property type="protein sequence ID" value="KNC29946.1"/>
    <property type="molecule type" value="Genomic_DNA"/>
</dbReference>
<dbReference type="OMA" id="PEWLTHD"/>
<dbReference type="SUPFAM" id="SSF56112">
    <property type="entry name" value="Protein kinase-like (PK-like)"/>
    <property type="match status" value="1"/>
</dbReference>
<proteinExistence type="predicted"/>
<dbReference type="AlphaFoldDB" id="A0A0L0CCI7"/>
<feature type="domain" description="CHK kinase-like" evidence="1">
    <location>
        <begin position="129"/>
        <end position="323"/>
    </location>
</feature>
<evidence type="ECO:0000259" key="1">
    <source>
        <dbReference type="SMART" id="SM00587"/>
    </source>
</evidence>
<dbReference type="Gene3D" id="3.90.1200.10">
    <property type="match status" value="1"/>
</dbReference>
<comment type="caution">
    <text evidence="2">The sequence shown here is derived from an EMBL/GenBank/DDBJ whole genome shotgun (WGS) entry which is preliminary data.</text>
</comment>